<organism evidence="1">
    <name type="scientific">Bracon brevicornis</name>
    <dbReference type="NCBI Taxonomy" id="1563983"/>
    <lineage>
        <taxon>Eukaryota</taxon>
        <taxon>Metazoa</taxon>
        <taxon>Ecdysozoa</taxon>
        <taxon>Arthropoda</taxon>
        <taxon>Hexapoda</taxon>
        <taxon>Insecta</taxon>
        <taxon>Pterygota</taxon>
        <taxon>Neoptera</taxon>
        <taxon>Endopterygota</taxon>
        <taxon>Hymenoptera</taxon>
        <taxon>Apocrita</taxon>
        <taxon>Ichneumonoidea</taxon>
        <taxon>Braconidae</taxon>
        <taxon>Braconinae</taxon>
        <taxon>Bracon</taxon>
    </lineage>
</organism>
<dbReference type="InterPro" id="IPR036397">
    <property type="entry name" value="RNaseH_sf"/>
</dbReference>
<dbReference type="Gene3D" id="3.30.420.10">
    <property type="entry name" value="Ribonuclease H-like superfamily/Ribonuclease H"/>
    <property type="match status" value="1"/>
</dbReference>
<reference evidence="1" key="1">
    <citation type="submission" date="2020-07" db="EMBL/GenBank/DDBJ databases">
        <authorList>
            <person name="Ferguson B K."/>
        </authorList>
    </citation>
    <scope>NUCLEOTIDE SEQUENCE</scope>
    <source>
        <strain evidence="1">L06</strain>
    </source>
</reference>
<sequence length="180" mass="20779">MLRAFVESDHRTWDKHLHDFQFAYNTAYHDSLQARPAFVNFGREPLPAVSLKRELEGEIEIVPGNPEEWVQRMKRLETSRETLTYAITEASEKQGHHYNLRRRDFGFQVGDLVLRRSHPLSSAAKQISAALVTPFEGPFIIDKKLSRVRYNLVDLRGKDQGESAIQDLKPYIASKIENSE</sequence>
<gene>
    <name evidence="1" type="ORF">BBRV_LOCUS28948</name>
</gene>
<accession>A0A6V7IRE4</accession>
<evidence type="ECO:0008006" key="2">
    <source>
        <dbReference type="Google" id="ProtNLM"/>
    </source>
</evidence>
<dbReference type="GO" id="GO:0003676">
    <property type="term" value="F:nucleic acid binding"/>
    <property type="evidence" value="ECO:0007669"/>
    <property type="project" value="InterPro"/>
</dbReference>
<dbReference type="EMBL" id="CADCXW020000008">
    <property type="protein sequence ID" value="CAD1540715.1"/>
    <property type="molecule type" value="Genomic_DNA"/>
</dbReference>
<proteinExistence type="predicted"/>
<dbReference type="AlphaFoldDB" id="A0A6V7IRE4"/>
<evidence type="ECO:0000313" key="1">
    <source>
        <dbReference type="EMBL" id="CAD1540715.1"/>
    </source>
</evidence>
<protein>
    <recommendedName>
        <fullName evidence="2">Integrase catalytic domain-containing protein</fullName>
    </recommendedName>
</protein>
<name>A0A6V7IRE4_9HYME</name>